<dbReference type="EMBL" id="JAERTY010000012">
    <property type="protein sequence ID" value="MBL1411063.1"/>
    <property type="molecule type" value="Genomic_DNA"/>
</dbReference>
<dbReference type="Pfam" id="PF24681">
    <property type="entry name" value="Kelch_KLHDC2_KLHL20_DRC7"/>
    <property type="match status" value="1"/>
</dbReference>
<dbReference type="Proteomes" id="UP000625283">
    <property type="component" value="Unassembled WGS sequence"/>
</dbReference>
<name>A0ABS1R8R3_9SPHI</name>
<keyword evidence="4" id="KW-1185">Reference proteome</keyword>
<comment type="caution">
    <text evidence="3">The sequence shown here is derived from an EMBL/GenBank/DDBJ whole genome shotgun (WGS) entry which is preliminary data.</text>
</comment>
<dbReference type="PANTHER" id="PTHR24412">
    <property type="entry name" value="KELCH PROTEIN"/>
    <property type="match status" value="1"/>
</dbReference>
<dbReference type="InterPro" id="IPR015915">
    <property type="entry name" value="Kelch-typ_b-propeller"/>
</dbReference>
<dbReference type="Gene3D" id="2.120.10.80">
    <property type="entry name" value="Kelch-type beta propeller"/>
    <property type="match status" value="1"/>
</dbReference>
<organism evidence="3 4">
    <name type="scientific">Sphingobacterium faecale</name>
    <dbReference type="NCBI Taxonomy" id="2803775"/>
    <lineage>
        <taxon>Bacteria</taxon>
        <taxon>Pseudomonadati</taxon>
        <taxon>Bacteroidota</taxon>
        <taxon>Sphingobacteriia</taxon>
        <taxon>Sphingobacteriales</taxon>
        <taxon>Sphingobacteriaceae</taxon>
        <taxon>Sphingobacterium</taxon>
    </lineage>
</organism>
<keyword evidence="1" id="KW-0880">Kelch repeat</keyword>
<dbReference type="PROSITE" id="PS51257">
    <property type="entry name" value="PROKAR_LIPOPROTEIN"/>
    <property type="match status" value="1"/>
</dbReference>
<evidence type="ECO:0000313" key="3">
    <source>
        <dbReference type="EMBL" id="MBL1411063.1"/>
    </source>
</evidence>
<dbReference type="RefSeq" id="WP_202104796.1">
    <property type="nucleotide sequence ID" value="NZ_JAERTY010000012.1"/>
</dbReference>
<accession>A0ABS1R8R3</accession>
<dbReference type="SUPFAM" id="SSF117281">
    <property type="entry name" value="Kelch motif"/>
    <property type="match status" value="1"/>
</dbReference>
<evidence type="ECO:0000313" key="4">
    <source>
        <dbReference type="Proteomes" id="UP000625283"/>
    </source>
</evidence>
<protein>
    <recommendedName>
        <fullName evidence="5">Kelch motif protein</fullName>
    </recommendedName>
</protein>
<dbReference type="Pfam" id="PF01344">
    <property type="entry name" value="Kelch_1"/>
    <property type="match status" value="1"/>
</dbReference>
<evidence type="ECO:0000256" key="2">
    <source>
        <dbReference type="ARBA" id="ARBA00022737"/>
    </source>
</evidence>
<dbReference type="PANTHER" id="PTHR24412:SF441">
    <property type="entry name" value="KELCH-LIKE PROTEIN 28"/>
    <property type="match status" value="1"/>
</dbReference>
<dbReference type="InterPro" id="IPR006652">
    <property type="entry name" value="Kelch_1"/>
</dbReference>
<keyword evidence="2" id="KW-0677">Repeat</keyword>
<evidence type="ECO:0000256" key="1">
    <source>
        <dbReference type="ARBA" id="ARBA00022441"/>
    </source>
</evidence>
<evidence type="ECO:0008006" key="5">
    <source>
        <dbReference type="Google" id="ProtNLM"/>
    </source>
</evidence>
<reference evidence="3 4" key="1">
    <citation type="submission" date="2021-01" db="EMBL/GenBank/DDBJ databases">
        <title>C459-1 draft genome sequence.</title>
        <authorList>
            <person name="Zhang X.-F."/>
        </authorList>
    </citation>
    <scope>NUCLEOTIDE SEQUENCE [LARGE SCALE GENOMIC DNA]</scope>
    <source>
        <strain evidence="4">C459-1</strain>
    </source>
</reference>
<gene>
    <name evidence="3" type="ORF">JKG61_20055</name>
</gene>
<proteinExistence type="predicted"/>
<sequence length="566" mass="63200">MKSISLPICFIAIAVLLTLISCNKDKNDPIIEPEQIIQIQFGKEKIKSGETVTLFGNFEKLLKENPKNITFDFFAWMWLSDRREKIPFPVTIEIQEITKSQITLIANFNINNKEIAVVDMLVNGKRDPQYASTTIELQGILPAVKFSFGPWKARIGEVIILASSEFMEAAKDEVKIRFTGSDEWVTAFHVEAFKEYLVGRAYFKIPKGIQPGDIELNLDGHVISKSQNPLTIVPSFPALKQGYWGQRANFGAGENYSVVLEEYLKQGSIGESRSGASSFVANNTAYIVGGAGFEAFGGNPDSKKLWEYDVDFDIWLPKADFPAGSLSHAVAFVIDGKAYVGTGFSNEQESNTFYCYDPKLNTWEKKANFPGDKRAFAVGFSANGIGYIGAGSNNDQYFNDFYAYHAQTDTWTKKANVPGERTEAYSFSLDGKGYVGGGRLGRLKYYDLYQYDASKDTWIQKKGIPSYEYTSGNVAVTTGSEAYVGLGYDRDKSPQFYSTNEIYKYTPGSDTWSKFINYADETSNSFRSQSTGFFLDNTLFIGLGQAIGNSQRYSSFWGYKLSNGQN</sequence>